<gene>
    <name evidence="2" type="ORF">VITISV_042878</name>
</gene>
<dbReference type="EMBL" id="AM483605">
    <property type="protein sequence ID" value="CAN77645.1"/>
    <property type="molecule type" value="Genomic_DNA"/>
</dbReference>
<protein>
    <submittedName>
        <fullName evidence="2">Uncharacterized protein</fullName>
    </submittedName>
</protein>
<feature type="region of interest" description="Disordered" evidence="1">
    <location>
        <begin position="111"/>
        <end position="154"/>
    </location>
</feature>
<feature type="compositionally biased region" description="Polar residues" evidence="1">
    <location>
        <begin position="131"/>
        <end position="154"/>
    </location>
</feature>
<name>A5C619_VITVI</name>
<dbReference type="AlphaFoldDB" id="A5C619"/>
<reference evidence="2" key="1">
    <citation type="journal article" date="2007" name="PLoS ONE">
        <title>The first genome sequence of an elite grapevine cultivar (Pinot noir Vitis vinifera L.): coping with a highly heterozygous genome.</title>
        <authorList>
            <person name="Velasco R."/>
            <person name="Zharkikh A."/>
            <person name="Troggio M."/>
            <person name="Cartwright D.A."/>
            <person name="Cestaro A."/>
            <person name="Pruss D."/>
            <person name="Pindo M."/>
            <person name="FitzGerald L.M."/>
            <person name="Vezzulli S."/>
            <person name="Reid J."/>
            <person name="Malacarne G."/>
            <person name="Iliev D."/>
            <person name="Coppola G."/>
            <person name="Wardell B."/>
            <person name="Micheletti D."/>
            <person name="Macalma T."/>
            <person name="Facci M."/>
            <person name="Mitchell J.T."/>
            <person name="Perazzolli M."/>
            <person name="Eldredge G."/>
            <person name="Gatto P."/>
            <person name="Oyzerski R."/>
            <person name="Moretto M."/>
            <person name="Gutin N."/>
            <person name="Stefanini M."/>
            <person name="Chen Y."/>
            <person name="Segala C."/>
            <person name="Davenport C."/>
            <person name="Dematte L."/>
            <person name="Mraz A."/>
            <person name="Battilana J."/>
            <person name="Stormo K."/>
            <person name="Costa F."/>
            <person name="Tao Q."/>
            <person name="Si-Ammour A."/>
            <person name="Harkins T."/>
            <person name="Lackey A."/>
            <person name="Perbost C."/>
            <person name="Taillon B."/>
            <person name="Stella A."/>
            <person name="Solovyev V."/>
            <person name="Fawcett J.A."/>
            <person name="Sterck L."/>
            <person name="Vandepoele K."/>
            <person name="Grando S.M."/>
            <person name="Toppo S."/>
            <person name="Moser C."/>
            <person name="Lanchbury J."/>
            <person name="Bogden R."/>
            <person name="Skolnick M."/>
            <person name="Sgaramella V."/>
            <person name="Bhatnagar S.K."/>
            <person name="Fontana P."/>
            <person name="Gutin A."/>
            <person name="Van de Peer Y."/>
            <person name="Salamini F."/>
            <person name="Viola R."/>
        </authorList>
    </citation>
    <scope>NUCLEOTIDE SEQUENCE</scope>
</reference>
<evidence type="ECO:0000256" key="1">
    <source>
        <dbReference type="SAM" id="MobiDB-lite"/>
    </source>
</evidence>
<accession>A5C619</accession>
<proteinExistence type="predicted"/>
<sequence>MAQLLHIFKRTVSSSEIARLGRAASQLGAVKAVEKSRNGMARKRRALFSSFPGDESIFFPSSLVKNSPRRICRDAGVPPANGNDLDNENPFLSDGTQVSVPTSMPFCYYASRSPPKRYRQGKDAKKLPYQDNKQSVSERTALSQGETSDGNSKSYFSSEPSIIRLASQKVFAPVSEIALRLNQQSRAKHKSKLRRTNLTPNTRDSILFFAHSLE</sequence>
<organism evidence="2">
    <name type="scientific">Vitis vinifera</name>
    <name type="common">Grape</name>
    <dbReference type="NCBI Taxonomy" id="29760"/>
    <lineage>
        <taxon>Eukaryota</taxon>
        <taxon>Viridiplantae</taxon>
        <taxon>Streptophyta</taxon>
        <taxon>Embryophyta</taxon>
        <taxon>Tracheophyta</taxon>
        <taxon>Spermatophyta</taxon>
        <taxon>Magnoliopsida</taxon>
        <taxon>eudicotyledons</taxon>
        <taxon>Gunneridae</taxon>
        <taxon>Pentapetalae</taxon>
        <taxon>rosids</taxon>
        <taxon>Vitales</taxon>
        <taxon>Vitaceae</taxon>
        <taxon>Viteae</taxon>
        <taxon>Vitis</taxon>
    </lineage>
</organism>
<evidence type="ECO:0000313" key="2">
    <source>
        <dbReference type="EMBL" id="CAN77645.1"/>
    </source>
</evidence>